<protein>
    <submittedName>
        <fullName evidence="9">Methyl-accepting chemotaxis protein</fullName>
    </submittedName>
</protein>
<dbReference type="InterPro" id="IPR029151">
    <property type="entry name" value="Sensor-like_sf"/>
</dbReference>
<feature type="transmembrane region" description="Helical" evidence="6">
    <location>
        <begin position="329"/>
        <end position="349"/>
    </location>
</feature>
<evidence type="ECO:0000259" key="7">
    <source>
        <dbReference type="PROSITE" id="PS50111"/>
    </source>
</evidence>
<dbReference type="GO" id="GO:0006935">
    <property type="term" value="P:chemotaxis"/>
    <property type="evidence" value="ECO:0007669"/>
    <property type="project" value="InterPro"/>
</dbReference>
<evidence type="ECO:0000256" key="6">
    <source>
        <dbReference type="SAM" id="Phobius"/>
    </source>
</evidence>
<dbReference type="AlphaFoldDB" id="A0A3S0J7H2"/>
<dbReference type="SMART" id="SM00283">
    <property type="entry name" value="MA"/>
    <property type="match status" value="1"/>
</dbReference>
<keyword evidence="4" id="KW-0807">Transducer</keyword>
<keyword evidence="10" id="KW-1185">Reference proteome</keyword>
<comment type="subcellular location">
    <subcellularLocation>
        <location evidence="1">Membrane</location>
    </subcellularLocation>
</comment>
<dbReference type="CDD" id="cd06225">
    <property type="entry name" value="HAMP"/>
    <property type="match status" value="1"/>
</dbReference>
<dbReference type="Gene3D" id="3.30.450.20">
    <property type="entry name" value="PAS domain"/>
    <property type="match status" value="1"/>
</dbReference>
<dbReference type="PROSITE" id="PS50885">
    <property type="entry name" value="HAMP"/>
    <property type="match status" value="1"/>
</dbReference>
<evidence type="ECO:0000313" key="10">
    <source>
        <dbReference type="Proteomes" id="UP000267418"/>
    </source>
</evidence>
<evidence type="ECO:0000256" key="5">
    <source>
        <dbReference type="SAM" id="Coils"/>
    </source>
</evidence>
<reference evidence="9 10" key="1">
    <citation type="submission" date="2018-12" db="EMBL/GenBank/DDBJ databases">
        <title>The genome of Variovorax gossypii DSM 100435.</title>
        <authorList>
            <person name="Gao J."/>
            <person name="Sun J."/>
        </authorList>
    </citation>
    <scope>NUCLEOTIDE SEQUENCE [LARGE SCALE GENOMIC DNA]</scope>
    <source>
        <strain evidence="9 10">DSM 100435</strain>
    </source>
</reference>
<dbReference type="SMART" id="SM00304">
    <property type="entry name" value="HAMP"/>
    <property type="match status" value="1"/>
</dbReference>
<evidence type="ECO:0000256" key="2">
    <source>
        <dbReference type="ARBA" id="ARBA00022481"/>
    </source>
</evidence>
<keyword evidence="6" id="KW-1133">Transmembrane helix</keyword>
<feature type="coiled-coil region" evidence="5">
    <location>
        <begin position="607"/>
        <end position="634"/>
    </location>
</feature>
<dbReference type="PRINTS" id="PR00260">
    <property type="entry name" value="CHEMTRNSDUCR"/>
</dbReference>
<keyword evidence="5" id="KW-0175">Coiled coil</keyword>
<keyword evidence="2" id="KW-0488">Methylation</keyword>
<dbReference type="InterPro" id="IPR033462">
    <property type="entry name" value="Cache_3-Cache_2"/>
</dbReference>
<evidence type="ECO:0000256" key="1">
    <source>
        <dbReference type="ARBA" id="ARBA00004370"/>
    </source>
</evidence>
<dbReference type="InterPro" id="IPR003660">
    <property type="entry name" value="HAMP_dom"/>
</dbReference>
<accession>A0A3S0J7H2</accession>
<dbReference type="EMBL" id="RXOE01000004">
    <property type="protein sequence ID" value="RTQ33430.1"/>
    <property type="molecule type" value="Genomic_DNA"/>
</dbReference>
<dbReference type="PROSITE" id="PS50111">
    <property type="entry name" value="CHEMOTAXIS_TRANSDUC_2"/>
    <property type="match status" value="1"/>
</dbReference>
<gene>
    <name evidence="9" type="ORF">EJP69_18120</name>
</gene>
<dbReference type="RefSeq" id="WP_126471887.1">
    <property type="nucleotide sequence ID" value="NZ_RXOE01000004.1"/>
</dbReference>
<evidence type="ECO:0000259" key="8">
    <source>
        <dbReference type="PROSITE" id="PS50885"/>
    </source>
</evidence>
<proteinExistence type="inferred from homology"/>
<sequence length="688" mass="72044">MNTANPAKREHAFVPLARTMTLAAAGGMLLVATLVLAVFYAMASAQQKRSAAQYANAKAEAIARSLDIFDQTMRLTAENAFGVFRRQFASSFVLDSAGQGTLSSDGTPIDAARIAEVDAFARDFPGANATVFIAQGDDFRRVTTSVKKENGERAVGTLLDRKSGAYPMLREGKRFVGRITLFGRPYMTVYEPVRDAAGRVVAVLYIGLDISRQQASFGEAVSGTRIFETGGLYIVDPAGAAGAATLVFHPTAAGRKLAEFMPEGASAGWLSRISAADATWIDDARPVLASGDGNRRYASVARSEAAGWLAVAEFPASEVLAVLYRQMAWIGACIVLAALVLGVALIVFIRRTVRPLGLLSEHVQALGRGDLSRQLASDRRDEMGVITRAVESMRRSLAGVVSGVRAGTDAIATASGQISAGNQDLSVRTEEQASSLQQTAASMEELTGTVKQNADNARQANQLALSASGVALRGGEVVGQVVDTMASIHASSKKIVDITGVIDGIAFQTNILALNAAVEAARAGEQGKGFAVVASEVRSLAQRSAAAAREIKGLIDDSVGKVDAGTALVGEAGRTMEEIVGSVRRVTDIIGEISAASQEQTSGIEQINQAIAQMDEATQQNASLVEEASAAAQSLREQAGGLVQAVSIFKLDEEPRRPARVEPSLAAAPRLAVSSAGASAGAGDWREF</sequence>
<name>A0A3S0J7H2_9BURK</name>
<dbReference type="OrthoDB" id="9763018at2"/>
<dbReference type="SUPFAM" id="SSF58104">
    <property type="entry name" value="Methyl-accepting chemotaxis protein (MCP) signaling domain"/>
    <property type="match status" value="1"/>
</dbReference>
<dbReference type="PANTHER" id="PTHR43531">
    <property type="entry name" value="PROTEIN ICFG"/>
    <property type="match status" value="1"/>
</dbReference>
<dbReference type="GO" id="GO:0007165">
    <property type="term" value="P:signal transduction"/>
    <property type="evidence" value="ECO:0007669"/>
    <property type="project" value="UniProtKB-KW"/>
</dbReference>
<dbReference type="GO" id="GO:0005886">
    <property type="term" value="C:plasma membrane"/>
    <property type="evidence" value="ECO:0007669"/>
    <property type="project" value="TreeGrafter"/>
</dbReference>
<dbReference type="Pfam" id="PF00672">
    <property type="entry name" value="HAMP"/>
    <property type="match status" value="1"/>
</dbReference>
<comment type="caution">
    <text evidence="9">The sequence shown here is derived from an EMBL/GenBank/DDBJ whole genome shotgun (WGS) entry which is preliminary data.</text>
</comment>
<dbReference type="Pfam" id="PF17201">
    <property type="entry name" value="Cache_3-Cache_2"/>
    <property type="match status" value="1"/>
</dbReference>
<dbReference type="SUPFAM" id="SSF103190">
    <property type="entry name" value="Sensory domain-like"/>
    <property type="match status" value="1"/>
</dbReference>
<feature type="transmembrane region" description="Helical" evidence="6">
    <location>
        <begin position="20"/>
        <end position="43"/>
    </location>
</feature>
<dbReference type="GO" id="GO:0004888">
    <property type="term" value="F:transmembrane signaling receptor activity"/>
    <property type="evidence" value="ECO:0007669"/>
    <property type="project" value="InterPro"/>
</dbReference>
<dbReference type="PANTHER" id="PTHR43531:SF14">
    <property type="entry name" value="METHYL-ACCEPTING CHEMOTAXIS PROTEIN I-RELATED"/>
    <property type="match status" value="1"/>
</dbReference>
<comment type="similarity">
    <text evidence="3">Belongs to the methyl-accepting chemotaxis (MCP) protein family.</text>
</comment>
<dbReference type="CDD" id="cd11386">
    <property type="entry name" value="MCP_signal"/>
    <property type="match status" value="1"/>
</dbReference>
<evidence type="ECO:0000256" key="4">
    <source>
        <dbReference type="PROSITE-ProRule" id="PRU00284"/>
    </source>
</evidence>
<dbReference type="Pfam" id="PF00015">
    <property type="entry name" value="MCPsignal"/>
    <property type="match status" value="1"/>
</dbReference>
<dbReference type="Proteomes" id="UP000267418">
    <property type="component" value="Unassembled WGS sequence"/>
</dbReference>
<dbReference type="Gene3D" id="1.10.287.950">
    <property type="entry name" value="Methyl-accepting chemotaxis protein"/>
    <property type="match status" value="1"/>
</dbReference>
<feature type="domain" description="Methyl-accepting transducer" evidence="7">
    <location>
        <begin position="407"/>
        <end position="636"/>
    </location>
</feature>
<organism evidence="9 10">
    <name type="scientific">Variovorax gossypii</name>
    <dbReference type="NCBI Taxonomy" id="1679495"/>
    <lineage>
        <taxon>Bacteria</taxon>
        <taxon>Pseudomonadati</taxon>
        <taxon>Pseudomonadota</taxon>
        <taxon>Betaproteobacteria</taxon>
        <taxon>Burkholderiales</taxon>
        <taxon>Comamonadaceae</taxon>
        <taxon>Variovorax</taxon>
    </lineage>
</organism>
<dbReference type="FunFam" id="1.10.287.950:FF:000001">
    <property type="entry name" value="Methyl-accepting chemotaxis sensory transducer"/>
    <property type="match status" value="1"/>
</dbReference>
<dbReference type="InterPro" id="IPR004090">
    <property type="entry name" value="Chemotax_Me-accpt_rcpt"/>
</dbReference>
<evidence type="ECO:0000256" key="3">
    <source>
        <dbReference type="ARBA" id="ARBA00029447"/>
    </source>
</evidence>
<keyword evidence="6" id="KW-0472">Membrane</keyword>
<dbReference type="InterPro" id="IPR051310">
    <property type="entry name" value="MCP_chemotaxis"/>
</dbReference>
<feature type="domain" description="HAMP" evidence="8">
    <location>
        <begin position="350"/>
        <end position="402"/>
    </location>
</feature>
<evidence type="ECO:0000313" key="9">
    <source>
        <dbReference type="EMBL" id="RTQ33430.1"/>
    </source>
</evidence>
<dbReference type="InterPro" id="IPR004089">
    <property type="entry name" value="MCPsignal_dom"/>
</dbReference>
<keyword evidence="6" id="KW-0812">Transmembrane</keyword>